<comment type="function">
    <text evidence="8">Probable methyltransferase required to silence rDNA.</text>
</comment>
<dbReference type="Pfam" id="PF05148">
    <property type="entry name" value="Methyltransf_8"/>
    <property type="match status" value="1"/>
</dbReference>
<dbReference type="InterPro" id="IPR007823">
    <property type="entry name" value="RRP8"/>
</dbReference>
<evidence type="ECO:0000256" key="4">
    <source>
        <dbReference type="ARBA" id="ARBA00022603"/>
    </source>
</evidence>
<evidence type="ECO:0000313" key="10">
    <source>
        <dbReference type="EMBL" id="KAA8499307.1"/>
    </source>
</evidence>
<dbReference type="Gene3D" id="3.40.50.150">
    <property type="entry name" value="Vaccinia Virus protein VP39"/>
    <property type="match status" value="1"/>
</dbReference>
<dbReference type="OMA" id="KWPTNPL"/>
<dbReference type="InterPro" id="IPR029063">
    <property type="entry name" value="SAM-dependent_MTases_sf"/>
</dbReference>
<keyword evidence="5 8" id="KW-0808">Transferase</keyword>
<evidence type="ECO:0000256" key="3">
    <source>
        <dbReference type="ARBA" id="ARBA00022552"/>
    </source>
</evidence>
<comment type="similarity">
    <text evidence="2 8">Belongs to the methyltransferase superfamily. RRP8 family.</text>
</comment>
<evidence type="ECO:0000256" key="8">
    <source>
        <dbReference type="RuleBase" id="RU365074"/>
    </source>
</evidence>
<dbReference type="PANTHER" id="PTHR12787">
    <property type="entry name" value="RIBOSOMAL RNA-PROCESSING PROTEIN 8"/>
    <property type="match status" value="1"/>
</dbReference>
<name>A0A5J4Z9I4_PORPP</name>
<dbReference type="Gene3D" id="1.10.10.2150">
    <property type="entry name" value="Ribosomal RNA-processing protein 8, N-terminal domain"/>
    <property type="match status" value="1"/>
</dbReference>
<feature type="compositionally biased region" description="Polar residues" evidence="9">
    <location>
        <begin position="33"/>
        <end position="42"/>
    </location>
</feature>
<keyword evidence="6 8" id="KW-0949">S-adenosyl-L-methionine</keyword>
<evidence type="ECO:0000256" key="7">
    <source>
        <dbReference type="ARBA" id="ARBA00023242"/>
    </source>
</evidence>
<gene>
    <name evidence="10" type="ORF">FVE85_6892</name>
</gene>
<dbReference type="GO" id="GO:0005730">
    <property type="term" value="C:nucleolus"/>
    <property type="evidence" value="ECO:0007669"/>
    <property type="project" value="UniProtKB-SubCell"/>
</dbReference>
<keyword evidence="7 8" id="KW-0539">Nucleus</keyword>
<dbReference type="SUPFAM" id="SSF53335">
    <property type="entry name" value="S-adenosyl-L-methionine-dependent methyltransferases"/>
    <property type="match status" value="1"/>
</dbReference>
<dbReference type="GO" id="GO:0032259">
    <property type="term" value="P:methylation"/>
    <property type="evidence" value="ECO:0007669"/>
    <property type="project" value="UniProtKB-KW"/>
</dbReference>
<accession>A0A5J4Z9I4</accession>
<sequence length="285" mass="32102">MDRRRTQSLGGIQKTERGNGRRHETAHTENQESGKTSLQQPREMSKTQRKLARKLSGAHFRSLNEQMYGQSGAKSFADMQLEPELFGLYHEGYAEQVRSWPCNPLDRIVQMMSRMDKRLVVADFGCGTAELARQVPQAKVHSFDLVAHNERITACDMAHVPLDSASVDVAVFCLSLMGTNYAEFIREANRVLRNGAKLFVAEVASRFKDTTRQKTADSGARRSTDEIQEELVPDFVAGMRRAGFELQVSSKVQGFFLLFLFKKVGGCGQKNLAMPTLKLCTYKKR</sequence>
<keyword evidence="4 8" id="KW-0489">Methyltransferase</keyword>
<reference evidence="11" key="1">
    <citation type="journal article" date="2019" name="Nat. Commun.">
        <title>Expansion of phycobilisome linker gene families in mesophilic red algae.</title>
        <authorList>
            <person name="Lee J."/>
            <person name="Kim D."/>
            <person name="Bhattacharya D."/>
            <person name="Yoon H.S."/>
        </authorList>
    </citation>
    <scope>NUCLEOTIDE SEQUENCE [LARGE SCALE GENOMIC DNA]</scope>
    <source>
        <strain evidence="11">CCMP 1328</strain>
    </source>
</reference>
<evidence type="ECO:0000256" key="5">
    <source>
        <dbReference type="ARBA" id="ARBA00022679"/>
    </source>
</evidence>
<dbReference type="OrthoDB" id="10258825at2759"/>
<dbReference type="InterPro" id="IPR042036">
    <property type="entry name" value="RRP8_N"/>
</dbReference>
<keyword evidence="11" id="KW-1185">Reference proteome</keyword>
<comment type="caution">
    <text evidence="10">The sequence shown here is derived from an EMBL/GenBank/DDBJ whole genome shotgun (WGS) entry which is preliminary data.</text>
</comment>
<feature type="region of interest" description="Disordered" evidence="9">
    <location>
        <begin position="1"/>
        <end position="48"/>
    </location>
</feature>
<evidence type="ECO:0000256" key="2">
    <source>
        <dbReference type="ARBA" id="ARBA00006301"/>
    </source>
</evidence>
<evidence type="ECO:0000313" key="11">
    <source>
        <dbReference type="Proteomes" id="UP000324585"/>
    </source>
</evidence>
<dbReference type="CDD" id="cd02440">
    <property type="entry name" value="AdoMet_MTases"/>
    <property type="match status" value="1"/>
</dbReference>
<protein>
    <recommendedName>
        <fullName evidence="8">Ribosomal RNA-processing protein 8</fullName>
        <ecNumber evidence="8">2.1.1.-</ecNumber>
    </recommendedName>
</protein>
<feature type="compositionally biased region" description="Basic and acidic residues" evidence="9">
    <location>
        <begin position="14"/>
        <end position="32"/>
    </location>
</feature>
<dbReference type="GO" id="GO:0006364">
    <property type="term" value="P:rRNA processing"/>
    <property type="evidence" value="ECO:0007669"/>
    <property type="project" value="UniProtKB-UniRule"/>
</dbReference>
<comment type="subcellular location">
    <subcellularLocation>
        <location evidence="1 8">Nucleus</location>
        <location evidence="1 8">Nucleolus</location>
    </subcellularLocation>
</comment>
<dbReference type="AlphaFoldDB" id="A0A5J4Z9I4"/>
<dbReference type="PANTHER" id="PTHR12787:SF0">
    <property type="entry name" value="RIBOSOMAL RNA-PROCESSING PROTEIN 8"/>
    <property type="match status" value="1"/>
</dbReference>
<dbReference type="EMBL" id="VRMN01000001">
    <property type="protein sequence ID" value="KAA8499307.1"/>
    <property type="molecule type" value="Genomic_DNA"/>
</dbReference>
<dbReference type="Proteomes" id="UP000324585">
    <property type="component" value="Unassembled WGS sequence"/>
</dbReference>
<dbReference type="GO" id="GO:0008168">
    <property type="term" value="F:methyltransferase activity"/>
    <property type="evidence" value="ECO:0007669"/>
    <property type="project" value="UniProtKB-KW"/>
</dbReference>
<proteinExistence type="inferred from homology"/>
<evidence type="ECO:0000256" key="9">
    <source>
        <dbReference type="SAM" id="MobiDB-lite"/>
    </source>
</evidence>
<evidence type="ECO:0000256" key="6">
    <source>
        <dbReference type="ARBA" id="ARBA00022691"/>
    </source>
</evidence>
<dbReference type="EC" id="2.1.1.-" evidence="8"/>
<keyword evidence="3 8" id="KW-0698">rRNA processing</keyword>
<evidence type="ECO:0000256" key="1">
    <source>
        <dbReference type="ARBA" id="ARBA00004604"/>
    </source>
</evidence>
<organism evidence="10 11">
    <name type="scientific">Porphyridium purpureum</name>
    <name type="common">Red alga</name>
    <name type="synonym">Porphyridium cruentum</name>
    <dbReference type="NCBI Taxonomy" id="35688"/>
    <lineage>
        <taxon>Eukaryota</taxon>
        <taxon>Rhodophyta</taxon>
        <taxon>Bangiophyceae</taxon>
        <taxon>Porphyridiales</taxon>
        <taxon>Porphyridiaceae</taxon>
        <taxon>Porphyridium</taxon>
    </lineage>
</organism>